<dbReference type="Gene3D" id="3.90.190.10">
    <property type="entry name" value="Protein tyrosine phosphatase superfamily"/>
    <property type="match status" value="1"/>
</dbReference>
<dbReference type="EMBL" id="JACIDV010000016">
    <property type="protein sequence ID" value="MBB3948224.1"/>
    <property type="molecule type" value="Genomic_DNA"/>
</dbReference>
<dbReference type="PANTHER" id="PTHR31126">
    <property type="entry name" value="TYROSINE-PROTEIN PHOSPHATASE"/>
    <property type="match status" value="1"/>
</dbReference>
<keyword evidence="2" id="KW-0812">Transmembrane</keyword>
<comment type="caution">
    <text evidence="4">The sequence shown here is derived from an EMBL/GenBank/DDBJ whole genome shotgun (WGS) entry which is preliminary data.</text>
</comment>
<dbReference type="SUPFAM" id="SSF52799">
    <property type="entry name" value="(Phosphotyrosine protein) phosphatases II"/>
    <property type="match status" value="1"/>
</dbReference>
<dbReference type="PANTHER" id="PTHR31126:SF72">
    <property type="entry name" value="DUAL SPECIFICITY PROTEIN PHOSPHATASE TPBA"/>
    <property type="match status" value="1"/>
</dbReference>
<keyword evidence="2" id="KW-0472">Membrane</keyword>
<accession>A0A7W6CEY2</accession>
<proteinExistence type="inferred from homology"/>
<evidence type="ECO:0000256" key="2">
    <source>
        <dbReference type="SAM" id="Phobius"/>
    </source>
</evidence>
<evidence type="ECO:0000313" key="5">
    <source>
        <dbReference type="Proteomes" id="UP000565286"/>
    </source>
</evidence>
<dbReference type="InterPro" id="IPR016130">
    <property type="entry name" value="Tyr_Pase_AS"/>
</dbReference>
<organism evidence="4 5">
    <name type="scientific">Rhizobium skierniewicense</name>
    <dbReference type="NCBI Taxonomy" id="984260"/>
    <lineage>
        <taxon>Bacteria</taxon>
        <taxon>Pseudomonadati</taxon>
        <taxon>Pseudomonadota</taxon>
        <taxon>Alphaproteobacteria</taxon>
        <taxon>Hyphomicrobiales</taxon>
        <taxon>Rhizobiaceae</taxon>
        <taxon>Rhizobium/Agrobacterium group</taxon>
        <taxon>Rhizobium</taxon>
    </lineage>
</organism>
<dbReference type="InterPro" id="IPR000387">
    <property type="entry name" value="Tyr_Pase_dom"/>
</dbReference>
<feature type="transmembrane region" description="Helical" evidence="2">
    <location>
        <begin position="6"/>
        <end position="26"/>
    </location>
</feature>
<dbReference type="Pfam" id="PF22741">
    <property type="entry name" value="PTP-NADK"/>
    <property type="match status" value="1"/>
</dbReference>
<gene>
    <name evidence="4" type="ORF">GGQ73_004200</name>
</gene>
<evidence type="ECO:0000259" key="3">
    <source>
        <dbReference type="PROSITE" id="PS50056"/>
    </source>
</evidence>
<dbReference type="Proteomes" id="UP000565286">
    <property type="component" value="Unassembled WGS sequence"/>
</dbReference>
<reference evidence="4 5" key="1">
    <citation type="submission" date="2020-08" db="EMBL/GenBank/DDBJ databases">
        <title>Genomic Encyclopedia of Type Strains, Phase IV (KMG-IV): sequencing the most valuable type-strain genomes for metagenomic binning, comparative biology and taxonomic classification.</title>
        <authorList>
            <person name="Goeker M."/>
        </authorList>
    </citation>
    <scope>NUCLEOTIDE SEQUENCE [LARGE SCALE GENOMIC DNA]</scope>
    <source>
        <strain evidence="4 5">DSM 26438</strain>
    </source>
</reference>
<dbReference type="InterPro" id="IPR029021">
    <property type="entry name" value="Prot-tyrosine_phosphatase-like"/>
</dbReference>
<dbReference type="GO" id="GO:0016791">
    <property type="term" value="F:phosphatase activity"/>
    <property type="evidence" value="ECO:0007669"/>
    <property type="project" value="TreeGrafter"/>
</dbReference>
<keyword evidence="5" id="KW-1185">Reference proteome</keyword>
<comment type="similarity">
    <text evidence="1">Belongs to the protein-tyrosine phosphatase family.</text>
</comment>
<dbReference type="RefSeq" id="WP_183897637.1">
    <property type="nucleotide sequence ID" value="NZ_JACIDV010000016.1"/>
</dbReference>
<protein>
    <submittedName>
        <fullName evidence="4">Protein tyrosine/serine phosphatase</fullName>
    </submittedName>
</protein>
<evidence type="ECO:0000256" key="1">
    <source>
        <dbReference type="ARBA" id="ARBA00009580"/>
    </source>
</evidence>
<dbReference type="PROSITE" id="PS50056">
    <property type="entry name" value="TYR_PHOSPHATASE_2"/>
    <property type="match status" value="1"/>
</dbReference>
<sequence length="198" mass="22129">MIRYFWFRGILPLISAAAAIIIYIGFLQLSGNFHEVIAGQLYRSSQPSETQLADYVKSKGIRTIINLRGENENSEWYREETATAAMLGVEHIDFGMSARKQLGAERVAQLVQIMRDAPKPILIHCKSGSDRTGLASAIYVYRVAGMDEDTAEQQLSIRFGHVSIPYLSSAYAMDRSWNEIEHGKYTTMNAPAAPPKVI</sequence>
<dbReference type="CDD" id="cd14529">
    <property type="entry name" value="TpbA-like"/>
    <property type="match status" value="1"/>
</dbReference>
<evidence type="ECO:0000313" key="4">
    <source>
        <dbReference type="EMBL" id="MBB3948224.1"/>
    </source>
</evidence>
<dbReference type="InterPro" id="IPR055214">
    <property type="entry name" value="PTP-NADK"/>
</dbReference>
<dbReference type="AlphaFoldDB" id="A0A7W6CEY2"/>
<name>A0A7W6CEY2_9HYPH</name>
<keyword evidence="2" id="KW-1133">Transmembrane helix</keyword>
<dbReference type="PROSITE" id="PS00383">
    <property type="entry name" value="TYR_PHOSPHATASE_1"/>
    <property type="match status" value="1"/>
</dbReference>
<feature type="domain" description="Tyrosine specific protein phosphatases" evidence="3">
    <location>
        <begin position="105"/>
        <end position="147"/>
    </location>
</feature>